<evidence type="ECO:0000313" key="3">
    <source>
        <dbReference type="EMBL" id="RKP24657.1"/>
    </source>
</evidence>
<dbReference type="OrthoDB" id="185175at2759"/>
<evidence type="ECO:0000259" key="1">
    <source>
        <dbReference type="PROSITE" id="PS50238"/>
    </source>
</evidence>
<dbReference type="PANTHER" id="PTHR12783">
    <property type="entry name" value="RALA BINDING PROTEIN 1 RALBP1"/>
    <property type="match status" value="1"/>
</dbReference>
<dbReference type="GO" id="GO:0005096">
    <property type="term" value="F:GTPase activator activity"/>
    <property type="evidence" value="ECO:0007669"/>
    <property type="project" value="InterPro"/>
</dbReference>
<dbReference type="Pfam" id="PF00620">
    <property type="entry name" value="RhoGAP"/>
    <property type="match status" value="1"/>
</dbReference>
<protein>
    <submittedName>
        <fullName evidence="3">Rho GTPase activation protein</fullName>
    </submittedName>
</protein>
<reference evidence="3" key="2">
    <citation type="submission" date="2018-07" db="EMBL/GenBank/DDBJ databases">
        <title>Leveraging single-cell genomics to expand the Fungal Tree of Life.</title>
        <authorList>
            <consortium name="DOE Joint Genome Institute"/>
            <person name="Ahrendt S.R."/>
            <person name="Quandt C.A."/>
            <person name="Ciobanu D."/>
            <person name="Clum A."/>
            <person name="Salamov A."/>
            <person name="Andreopoulos B."/>
            <person name="Cheng J.-F."/>
            <person name="Woyke T."/>
            <person name="Pelin A."/>
            <person name="Henrissat B."/>
            <person name="Reynolds N."/>
            <person name="Benny G.L."/>
            <person name="Smith M.E."/>
            <person name="James T.Y."/>
            <person name="Grigoriev I.V."/>
        </authorList>
    </citation>
    <scope>NUCLEOTIDE SEQUENCE</scope>
    <source>
        <strain evidence="3">Benny S71-1</strain>
    </source>
</reference>
<accession>A0A4P9YX88</accession>
<dbReference type="EMBL" id="KZ992349">
    <property type="protein sequence ID" value="RKP22252.1"/>
    <property type="molecule type" value="Genomic_DNA"/>
</dbReference>
<evidence type="ECO:0000313" key="2">
    <source>
        <dbReference type="EMBL" id="RKP22252.1"/>
    </source>
</evidence>
<evidence type="ECO:0000313" key="4">
    <source>
        <dbReference type="Proteomes" id="UP000278143"/>
    </source>
</evidence>
<sequence length="91" mass="10358">QPVFGVPLERAIEVSRVKEGFECPAVVYRTIEYLEAKQAEHEEGIYRLSGMASGEYYDVHAVAGVLKMYLRELPINVLTRELHPHFLKVLG</sequence>
<dbReference type="AlphaFoldDB" id="A0A4P9YX88"/>
<organism evidence="3 4">
    <name type="scientific">Syncephalis pseudoplumigaleata</name>
    <dbReference type="NCBI Taxonomy" id="1712513"/>
    <lineage>
        <taxon>Eukaryota</taxon>
        <taxon>Fungi</taxon>
        <taxon>Fungi incertae sedis</taxon>
        <taxon>Zoopagomycota</taxon>
        <taxon>Zoopagomycotina</taxon>
        <taxon>Zoopagomycetes</taxon>
        <taxon>Zoopagales</taxon>
        <taxon>Piptocephalidaceae</taxon>
        <taxon>Syncephalis</taxon>
    </lineage>
</organism>
<gene>
    <name evidence="2" type="ORF">SYNPS1DRAFT_11150</name>
    <name evidence="3" type="ORF">SYNPS1DRAFT_4601</name>
</gene>
<dbReference type="Proteomes" id="UP000278143">
    <property type="component" value="Unassembled WGS sequence"/>
</dbReference>
<dbReference type="InterPro" id="IPR000198">
    <property type="entry name" value="RhoGAP_dom"/>
</dbReference>
<proteinExistence type="predicted"/>
<dbReference type="GO" id="GO:0007264">
    <property type="term" value="P:small GTPase-mediated signal transduction"/>
    <property type="evidence" value="ECO:0007669"/>
    <property type="project" value="InterPro"/>
</dbReference>
<dbReference type="EMBL" id="KZ990104">
    <property type="protein sequence ID" value="RKP24657.1"/>
    <property type="molecule type" value="Genomic_DNA"/>
</dbReference>
<keyword evidence="4" id="KW-1185">Reference proteome</keyword>
<feature type="domain" description="Rho-GAP" evidence="1">
    <location>
        <begin position="6"/>
        <end position="91"/>
    </location>
</feature>
<name>A0A4P9YX88_9FUNG</name>
<feature type="non-terminal residue" evidence="3">
    <location>
        <position position="91"/>
    </location>
</feature>
<dbReference type="Gene3D" id="1.10.555.10">
    <property type="entry name" value="Rho GTPase activation protein"/>
    <property type="match status" value="1"/>
</dbReference>
<dbReference type="InterPro" id="IPR039767">
    <property type="entry name" value="RALBP1"/>
</dbReference>
<dbReference type="GO" id="GO:0031267">
    <property type="term" value="F:small GTPase binding"/>
    <property type="evidence" value="ECO:0007669"/>
    <property type="project" value="InterPro"/>
</dbReference>
<reference evidence="4" key="1">
    <citation type="journal article" date="2018" name="Nat. Microbiol.">
        <title>Leveraging single-cell genomics to expand the fungal tree of life.</title>
        <authorList>
            <person name="Ahrendt S.R."/>
            <person name="Quandt C.A."/>
            <person name="Ciobanu D."/>
            <person name="Clum A."/>
            <person name="Salamov A."/>
            <person name="Andreopoulos B."/>
            <person name="Cheng J.F."/>
            <person name="Woyke T."/>
            <person name="Pelin A."/>
            <person name="Henrissat B."/>
            <person name="Reynolds N.K."/>
            <person name="Benny G.L."/>
            <person name="Smith M.E."/>
            <person name="James T.Y."/>
            <person name="Grigoriev I.V."/>
        </authorList>
    </citation>
    <scope>NUCLEOTIDE SEQUENCE [LARGE SCALE GENOMIC DNA]</scope>
    <source>
        <strain evidence="4">Benny S71-1</strain>
    </source>
</reference>
<feature type="non-terminal residue" evidence="3">
    <location>
        <position position="1"/>
    </location>
</feature>
<dbReference type="InterPro" id="IPR008936">
    <property type="entry name" value="Rho_GTPase_activation_prot"/>
</dbReference>
<dbReference type="PANTHER" id="PTHR12783:SF5">
    <property type="entry name" value="RALA-BINDING PROTEIN 1"/>
    <property type="match status" value="1"/>
</dbReference>
<dbReference type="PROSITE" id="PS50238">
    <property type="entry name" value="RHOGAP"/>
    <property type="match status" value="1"/>
</dbReference>
<dbReference type="SUPFAM" id="SSF48350">
    <property type="entry name" value="GTPase activation domain, GAP"/>
    <property type="match status" value="1"/>
</dbReference>